<dbReference type="KEGG" id="fro:AALO17_27010"/>
<dbReference type="RefSeq" id="WP_158507802.1">
    <property type="nucleotide sequence ID" value="NZ_CAOQKZ010000009.1"/>
</dbReference>
<evidence type="ECO:0000313" key="1">
    <source>
        <dbReference type="EMBL" id="AMK55835.1"/>
    </source>
</evidence>
<evidence type="ECO:0000313" key="2">
    <source>
        <dbReference type="Proteomes" id="UP000069771"/>
    </source>
</evidence>
<name>A0A140DYV8_9FIRM</name>
<reference evidence="1 2" key="1">
    <citation type="journal article" date="2016" name="Gut Pathog.">
        <title>Whole genome sequencing of "Faecalibaculum rodentium" ALO17, isolated from C57BL/6J laboratory mouse feces.</title>
        <authorList>
            <person name="Lim S."/>
            <person name="Chang D.H."/>
            <person name="Ahn S."/>
            <person name="Kim B.C."/>
        </authorList>
    </citation>
    <scope>NUCLEOTIDE SEQUENCE [LARGE SCALE GENOMIC DNA]</scope>
    <source>
        <strain evidence="1 2">Alo17</strain>
    </source>
</reference>
<organism evidence="1 2">
    <name type="scientific">Faecalibaculum rodentium</name>
    <dbReference type="NCBI Taxonomy" id="1702221"/>
    <lineage>
        <taxon>Bacteria</taxon>
        <taxon>Bacillati</taxon>
        <taxon>Bacillota</taxon>
        <taxon>Erysipelotrichia</taxon>
        <taxon>Erysipelotrichales</taxon>
        <taxon>Erysipelotrichaceae</taxon>
        <taxon>Faecalibaculum</taxon>
    </lineage>
</organism>
<keyword evidence="2" id="KW-1185">Reference proteome</keyword>
<dbReference type="AlphaFoldDB" id="A0A140DYV8"/>
<dbReference type="Proteomes" id="UP000069771">
    <property type="component" value="Chromosome"/>
</dbReference>
<protein>
    <submittedName>
        <fullName evidence="1">Uncharacterized protein</fullName>
    </submittedName>
</protein>
<gene>
    <name evidence="1" type="ORF">AALO17_27010</name>
</gene>
<dbReference type="STRING" id="1702221.AALO17_27010"/>
<dbReference type="OrthoDB" id="2027750at2"/>
<proteinExistence type="predicted"/>
<sequence>MAEKDILERHFLEFADVLVDVLKLTGIPLPGFRAEDLHPLPVLELNVTLYYGQ</sequence>
<accession>A0A140DYV8</accession>
<dbReference type="EMBL" id="CP011391">
    <property type="protein sequence ID" value="AMK55835.1"/>
    <property type="molecule type" value="Genomic_DNA"/>
</dbReference>
<dbReference type="GeneID" id="78479328"/>